<organism evidence="1 2">
    <name type="scientific">Protopolystoma xenopodis</name>
    <dbReference type="NCBI Taxonomy" id="117903"/>
    <lineage>
        <taxon>Eukaryota</taxon>
        <taxon>Metazoa</taxon>
        <taxon>Spiralia</taxon>
        <taxon>Lophotrochozoa</taxon>
        <taxon>Platyhelminthes</taxon>
        <taxon>Monogenea</taxon>
        <taxon>Polyopisthocotylea</taxon>
        <taxon>Polystomatidea</taxon>
        <taxon>Polystomatidae</taxon>
        <taxon>Protopolystoma</taxon>
    </lineage>
</organism>
<reference evidence="1" key="1">
    <citation type="submission" date="2018-11" db="EMBL/GenBank/DDBJ databases">
        <authorList>
            <consortium name="Pathogen Informatics"/>
        </authorList>
    </citation>
    <scope>NUCLEOTIDE SEQUENCE</scope>
</reference>
<dbReference type="Proteomes" id="UP000784294">
    <property type="component" value="Unassembled WGS sequence"/>
</dbReference>
<gene>
    <name evidence="1" type="ORF">PXEA_LOCUS11194</name>
</gene>
<evidence type="ECO:0000313" key="1">
    <source>
        <dbReference type="EMBL" id="VEL17754.1"/>
    </source>
</evidence>
<proteinExistence type="predicted"/>
<accession>A0A3S4ZR65</accession>
<dbReference type="EMBL" id="CAAALY010034055">
    <property type="protein sequence ID" value="VEL17754.1"/>
    <property type="molecule type" value="Genomic_DNA"/>
</dbReference>
<sequence>MPEYDPPMLTHVYACVDVYAQTSSSSAQLLPARFPTTSLQATNRTRSTVLHWFLLFRMLTISLISINYPQPVKRRALYHLIMCPQSATFSTRSDFSANIPF</sequence>
<keyword evidence="2" id="KW-1185">Reference proteome</keyword>
<comment type="caution">
    <text evidence="1">The sequence shown here is derived from an EMBL/GenBank/DDBJ whole genome shotgun (WGS) entry which is preliminary data.</text>
</comment>
<name>A0A3S4ZR65_9PLAT</name>
<evidence type="ECO:0000313" key="2">
    <source>
        <dbReference type="Proteomes" id="UP000784294"/>
    </source>
</evidence>
<protein>
    <submittedName>
        <fullName evidence="1">Uncharacterized protein</fullName>
    </submittedName>
</protein>
<dbReference type="AlphaFoldDB" id="A0A3S4ZR65"/>